<organism evidence="4 5">
    <name type="scientific">Streptosporangium subroseum</name>
    <dbReference type="NCBI Taxonomy" id="106412"/>
    <lineage>
        <taxon>Bacteria</taxon>
        <taxon>Bacillati</taxon>
        <taxon>Actinomycetota</taxon>
        <taxon>Actinomycetes</taxon>
        <taxon>Streptosporangiales</taxon>
        <taxon>Streptosporangiaceae</taxon>
        <taxon>Streptosporangium</taxon>
    </lineage>
</organism>
<sequence>MSTPYAPGTDPDGPQSAPWLAVIDMQKVFGEPGSQWFAPRFAETVGPIGKLVAAFGPRVTFTRFITPENPRGAWAKYYAQWPFALRPPESEIYQLVDDLAPVAGPTLDATTFGKWTPELAASVGDGGRLLLAGVSTDCCVLSTALAAADAGVEVQIVADACAGVSDAAHRQALDVMRLYGPLIQVVTVADVLGQDAEVPSRYAAPRDAGSRPATPTAPEERAGP</sequence>
<evidence type="ECO:0000313" key="4">
    <source>
        <dbReference type="EMBL" id="SNR94156.1"/>
    </source>
</evidence>
<proteinExistence type="predicted"/>
<evidence type="ECO:0000259" key="3">
    <source>
        <dbReference type="Pfam" id="PF00857"/>
    </source>
</evidence>
<evidence type="ECO:0000313" key="5">
    <source>
        <dbReference type="Proteomes" id="UP000198282"/>
    </source>
</evidence>
<evidence type="ECO:0000256" key="1">
    <source>
        <dbReference type="ARBA" id="ARBA00022801"/>
    </source>
</evidence>
<dbReference type="InterPro" id="IPR036380">
    <property type="entry name" value="Isochorismatase-like_sf"/>
</dbReference>
<accession>A0A239AET1</accession>
<protein>
    <submittedName>
        <fullName evidence="4">Nicotinamidase-related amidase</fullName>
    </submittedName>
</protein>
<gene>
    <name evidence="4" type="ORF">SAMN05216276_1001352</name>
</gene>
<feature type="domain" description="Isochorismatase-like" evidence="3">
    <location>
        <begin position="19"/>
        <end position="180"/>
    </location>
</feature>
<dbReference type="Pfam" id="PF00857">
    <property type="entry name" value="Isochorismatase"/>
    <property type="match status" value="1"/>
</dbReference>
<dbReference type="SUPFAM" id="SSF52499">
    <property type="entry name" value="Isochorismatase-like hydrolases"/>
    <property type="match status" value="1"/>
</dbReference>
<dbReference type="GO" id="GO:0016787">
    <property type="term" value="F:hydrolase activity"/>
    <property type="evidence" value="ECO:0007669"/>
    <property type="project" value="UniProtKB-KW"/>
</dbReference>
<reference evidence="4 5" key="1">
    <citation type="submission" date="2017-06" db="EMBL/GenBank/DDBJ databases">
        <authorList>
            <person name="Kim H.J."/>
            <person name="Triplett B.A."/>
        </authorList>
    </citation>
    <scope>NUCLEOTIDE SEQUENCE [LARGE SCALE GENOMIC DNA]</scope>
    <source>
        <strain evidence="4 5">CGMCC 4.2132</strain>
    </source>
</reference>
<dbReference type="RefSeq" id="WP_245878066.1">
    <property type="nucleotide sequence ID" value="NZ_FZOD01000001.1"/>
</dbReference>
<name>A0A239AET1_9ACTN</name>
<dbReference type="InterPro" id="IPR050272">
    <property type="entry name" value="Isochorismatase-like_hydrls"/>
</dbReference>
<dbReference type="Proteomes" id="UP000198282">
    <property type="component" value="Unassembled WGS sequence"/>
</dbReference>
<dbReference type="Gene3D" id="3.40.50.850">
    <property type="entry name" value="Isochorismatase-like"/>
    <property type="match status" value="1"/>
</dbReference>
<dbReference type="InterPro" id="IPR000868">
    <property type="entry name" value="Isochorismatase-like_dom"/>
</dbReference>
<keyword evidence="1" id="KW-0378">Hydrolase</keyword>
<dbReference type="AlphaFoldDB" id="A0A239AET1"/>
<dbReference type="EMBL" id="FZOD01000001">
    <property type="protein sequence ID" value="SNR94156.1"/>
    <property type="molecule type" value="Genomic_DNA"/>
</dbReference>
<evidence type="ECO:0000256" key="2">
    <source>
        <dbReference type="SAM" id="MobiDB-lite"/>
    </source>
</evidence>
<dbReference type="PANTHER" id="PTHR43540">
    <property type="entry name" value="PEROXYUREIDOACRYLATE/UREIDOACRYLATE AMIDOHYDROLASE-RELATED"/>
    <property type="match status" value="1"/>
</dbReference>
<feature type="region of interest" description="Disordered" evidence="2">
    <location>
        <begin position="199"/>
        <end position="224"/>
    </location>
</feature>
<keyword evidence="5" id="KW-1185">Reference proteome</keyword>
<dbReference type="CDD" id="cd00431">
    <property type="entry name" value="cysteine_hydrolases"/>
    <property type="match status" value="1"/>
</dbReference>